<reference evidence="2" key="1">
    <citation type="submission" date="2021-02" db="EMBL/GenBank/DDBJ databases">
        <authorList>
            <person name="Dougan E. K."/>
            <person name="Rhodes N."/>
            <person name="Thang M."/>
            <person name="Chan C."/>
        </authorList>
    </citation>
    <scope>NUCLEOTIDE SEQUENCE</scope>
</reference>
<accession>A0A813CSM5</accession>
<evidence type="ECO:0000256" key="1">
    <source>
        <dbReference type="SAM" id="SignalP"/>
    </source>
</evidence>
<organism evidence="2 3">
    <name type="scientific">Symbiodinium necroappetens</name>
    <dbReference type="NCBI Taxonomy" id="1628268"/>
    <lineage>
        <taxon>Eukaryota</taxon>
        <taxon>Sar</taxon>
        <taxon>Alveolata</taxon>
        <taxon>Dinophyceae</taxon>
        <taxon>Suessiales</taxon>
        <taxon>Symbiodiniaceae</taxon>
        <taxon>Symbiodinium</taxon>
    </lineage>
</organism>
<feature type="chain" id="PRO_5033040072" evidence="1">
    <location>
        <begin position="22"/>
        <end position="247"/>
    </location>
</feature>
<gene>
    <name evidence="2" type="ORF">SNEC2469_LOCUS35572</name>
</gene>
<evidence type="ECO:0000313" key="2">
    <source>
        <dbReference type="EMBL" id="CAE7945377.1"/>
    </source>
</evidence>
<comment type="caution">
    <text evidence="2">The sequence shown here is derived from an EMBL/GenBank/DDBJ whole genome shotgun (WGS) entry which is preliminary data.</text>
</comment>
<keyword evidence="3" id="KW-1185">Reference proteome</keyword>
<dbReference type="Proteomes" id="UP000601435">
    <property type="component" value="Unassembled WGS sequence"/>
</dbReference>
<protein>
    <submittedName>
        <fullName evidence="2">Uncharacterized protein</fullName>
    </submittedName>
</protein>
<name>A0A813CSM5_9DINO</name>
<dbReference type="AlphaFoldDB" id="A0A813CSM5"/>
<keyword evidence="1" id="KW-0732">Signal</keyword>
<dbReference type="PROSITE" id="PS51257">
    <property type="entry name" value="PROKAR_LIPOPROTEIN"/>
    <property type="match status" value="1"/>
</dbReference>
<sequence>MAARGTLFCLALAAIFACGDAIRSHQGDAIRSQPDSVPVLYLSDACTFTELADRRDGWKCGDEESLVDAHEGARKHADMADAPEVAKNVAAAMKDAAPGLGEFQICGSSEASDGGEIIVIGQPGSDPKKACLKALGIRKMVDDDSIREHTDPSDPELSGVWSFAKLEPLDVRAKLKTGFNGAYEGDEGPGDAGEKKQILAVTEIMNLKLEKHFVFNFEEEIVTAPIIYGGYASDGSIVGVLSSRVWT</sequence>
<proteinExistence type="predicted"/>
<dbReference type="EMBL" id="CAJNJA010103580">
    <property type="protein sequence ID" value="CAE7945377.1"/>
    <property type="molecule type" value="Genomic_DNA"/>
</dbReference>
<evidence type="ECO:0000313" key="3">
    <source>
        <dbReference type="Proteomes" id="UP000601435"/>
    </source>
</evidence>
<feature type="signal peptide" evidence="1">
    <location>
        <begin position="1"/>
        <end position="21"/>
    </location>
</feature>
<dbReference type="OrthoDB" id="448640at2759"/>